<dbReference type="InterPro" id="IPR050317">
    <property type="entry name" value="Plant_Fungal_Acyltransferase"/>
</dbReference>
<dbReference type="PANTHER" id="PTHR31642:SF324">
    <property type="entry name" value="SPERMIDINE HYDROXYCINNAMOYL TRANSFERASE"/>
    <property type="match status" value="1"/>
</dbReference>
<evidence type="ECO:0000256" key="2">
    <source>
        <dbReference type="SAM" id="Coils"/>
    </source>
</evidence>
<accession>A0AA38WDM1</accession>
<feature type="coiled-coil region" evidence="2">
    <location>
        <begin position="530"/>
        <end position="571"/>
    </location>
</feature>
<proteinExistence type="inferred from homology"/>
<dbReference type="Proteomes" id="UP001172457">
    <property type="component" value="Chromosome 5"/>
</dbReference>
<dbReference type="GO" id="GO:0016747">
    <property type="term" value="F:acyltransferase activity, transferring groups other than amino-acyl groups"/>
    <property type="evidence" value="ECO:0007669"/>
    <property type="project" value="TreeGrafter"/>
</dbReference>
<dbReference type="InterPro" id="IPR023213">
    <property type="entry name" value="CAT-like_dom_sf"/>
</dbReference>
<keyword evidence="2" id="KW-0175">Coiled coil</keyword>
<dbReference type="Gene3D" id="3.30.559.10">
    <property type="entry name" value="Chloramphenicol acetyltransferase-like domain"/>
    <property type="match status" value="3"/>
</dbReference>
<keyword evidence="5" id="KW-1185">Reference proteome</keyword>
<gene>
    <name evidence="4" type="ORF">OSB04_020813</name>
</gene>
<evidence type="ECO:0000313" key="5">
    <source>
        <dbReference type="Proteomes" id="UP001172457"/>
    </source>
</evidence>
<sequence>MHIFNFHTKTGFYTSSFERNDWERSTIGRLGMFVLLKFRPVSKILGSASAYNDLHSAYKYLSNFSTSLPKTISLSLSIFLIKMMKVTIKASCMVKPAEQTWSGKMPLSELDQTGICGHVPTFYFYTQPPQDWTTLLQTLKTSLSSILVHFYPLAGRLSALPRGRLELDCNAAGREAYADNKLPDLDTFSAPSTMTIYDQLIPSIDTPLEETPMLVLQVTRFLCGGFCLAIKMSHAVADGQSALHFTHEWARVSRGEALESPPYLDRKVLRAGEPPRARSKSEHAKSDPPPSLIDQSGNHEMETVVAKLKLTRTQVEKLRTEANDSRLNETSRGFSRYEVITAHVWRTACKARNHKPEQPTALTIPIDFRRKMRPPHYKKYNFYKAWKDEPFSFGNSNLNLSMMRLIMKQLDFQGINHNRNLVKPFLLLVTNRSSSQRVSVSKLWQIRSIHQPSGSVWSLLTDRIVALAATLYGNKLSPVYQQFAFGIVNELLSEEAVSSCSPAEICLKKLHRIPGYVKGRAATTKQVLATENLRMELELEKNKSKALEEEVKRIKEEHGKFQEEQNQMKKQMDFMMSFLFEQLVTTSNDLVTKSSDQFCRHKNMPLPRDYFGNAVTNSIATGCSGDIISNPLGYVASKIRDAIERVDDEHVNSVLDFLKSQEDISKFQELLPRSNGGGFCGDPNLGVTSWLTLPFHGADFGWGKEVHMDPGSHETDGDCLILNEEDGDGSLVVALCLKVSHMEDFKKLFYQDIDME</sequence>
<evidence type="ECO:0000313" key="4">
    <source>
        <dbReference type="EMBL" id="KAJ9548270.1"/>
    </source>
</evidence>
<dbReference type="Pfam" id="PF02458">
    <property type="entry name" value="Transferase"/>
    <property type="match status" value="2"/>
</dbReference>
<evidence type="ECO:0000256" key="3">
    <source>
        <dbReference type="SAM" id="MobiDB-lite"/>
    </source>
</evidence>
<organism evidence="4 5">
    <name type="scientific">Centaurea solstitialis</name>
    <name type="common">yellow star-thistle</name>
    <dbReference type="NCBI Taxonomy" id="347529"/>
    <lineage>
        <taxon>Eukaryota</taxon>
        <taxon>Viridiplantae</taxon>
        <taxon>Streptophyta</taxon>
        <taxon>Embryophyta</taxon>
        <taxon>Tracheophyta</taxon>
        <taxon>Spermatophyta</taxon>
        <taxon>Magnoliopsida</taxon>
        <taxon>eudicotyledons</taxon>
        <taxon>Gunneridae</taxon>
        <taxon>Pentapetalae</taxon>
        <taxon>asterids</taxon>
        <taxon>campanulids</taxon>
        <taxon>Asterales</taxon>
        <taxon>Asteraceae</taxon>
        <taxon>Carduoideae</taxon>
        <taxon>Cardueae</taxon>
        <taxon>Centaureinae</taxon>
        <taxon>Centaurea</taxon>
    </lineage>
</organism>
<comment type="similarity">
    <text evidence="1">Belongs to the plant acyltransferase family.</text>
</comment>
<reference evidence="4" key="1">
    <citation type="submission" date="2023-03" db="EMBL/GenBank/DDBJ databases">
        <title>Chromosome-scale reference genome and RAD-based genetic map of yellow starthistle (Centaurea solstitialis) reveal putative structural variation and QTLs associated with invader traits.</title>
        <authorList>
            <person name="Reatini B."/>
            <person name="Cang F.A."/>
            <person name="Jiang Q."/>
            <person name="Mckibben M.T.W."/>
            <person name="Barker M.S."/>
            <person name="Rieseberg L.H."/>
            <person name="Dlugosch K.M."/>
        </authorList>
    </citation>
    <scope>NUCLEOTIDE SEQUENCE</scope>
    <source>
        <strain evidence="4">CAN-66</strain>
        <tissue evidence="4">Leaf</tissue>
    </source>
</reference>
<evidence type="ECO:0000256" key="1">
    <source>
        <dbReference type="ARBA" id="ARBA00009861"/>
    </source>
</evidence>
<comment type="caution">
    <text evidence="4">The sequence shown here is derived from an EMBL/GenBank/DDBJ whole genome shotgun (WGS) entry which is preliminary data.</text>
</comment>
<protein>
    <submittedName>
        <fullName evidence="4">Uncharacterized protein</fullName>
    </submittedName>
</protein>
<name>A0AA38WDM1_9ASTR</name>
<dbReference type="PANTHER" id="PTHR31642">
    <property type="entry name" value="TRICHOTHECENE 3-O-ACETYLTRANSFERASE"/>
    <property type="match status" value="1"/>
</dbReference>
<feature type="region of interest" description="Disordered" evidence="3">
    <location>
        <begin position="272"/>
        <end position="298"/>
    </location>
</feature>
<dbReference type="AlphaFoldDB" id="A0AA38WDM1"/>
<dbReference type="EMBL" id="JARYMX010000005">
    <property type="protein sequence ID" value="KAJ9548270.1"/>
    <property type="molecule type" value="Genomic_DNA"/>
</dbReference>
<feature type="compositionally biased region" description="Basic and acidic residues" evidence="3">
    <location>
        <begin position="272"/>
        <end position="286"/>
    </location>
</feature>